<evidence type="ECO:0000313" key="2">
    <source>
        <dbReference type="Proteomes" id="UP000196084"/>
    </source>
</evidence>
<keyword evidence="2" id="KW-1185">Reference proteome</keyword>
<accession>A0A202E822</accession>
<evidence type="ECO:0008006" key="3">
    <source>
        <dbReference type="Google" id="ProtNLM"/>
    </source>
</evidence>
<protein>
    <recommendedName>
        <fullName evidence="3">TRAM domain-containing protein</fullName>
    </recommendedName>
</protein>
<comment type="caution">
    <text evidence="1">The sequence shown here is derived from an EMBL/GenBank/DDBJ whole genome shotgun (WGS) entry which is preliminary data.</text>
</comment>
<dbReference type="EMBL" id="MWPH01000002">
    <property type="protein sequence ID" value="OVE84379.1"/>
    <property type="molecule type" value="Genomic_DNA"/>
</dbReference>
<sequence length="83" mass="8844">MTSLRDLLAESLAIGETVPVKLEQTDDGEALVAAHPRESSPLDIVIVDGEELLEEWPPTEPVAVEIIGEVVDGRVAGRIVESA</sequence>
<dbReference type="OrthoDB" id="200913at2157"/>
<gene>
    <name evidence="1" type="ORF">B2G88_08165</name>
</gene>
<organism evidence="1 2">
    <name type="scientific">Natronolimnobius baerhuensis</name>
    <dbReference type="NCBI Taxonomy" id="253108"/>
    <lineage>
        <taxon>Archaea</taxon>
        <taxon>Methanobacteriati</taxon>
        <taxon>Methanobacteriota</taxon>
        <taxon>Stenosarchaea group</taxon>
        <taxon>Halobacteria</taxon>
        <taxon>Halobacteriales</taxon>
        <taxon>Natrialbaceae</taxon>
        <taxon>Natronolimnobius</taxon>
    </lineage>
</organism>
<evidence type="ECO:0000313" key="1">
    <source>
        <dbReference type="EMBL" id="OVE84379.1"/>
    </source>
</evidence>
<dbReference type="RefSeq" id="WP_054863396.1">
    <property type="nucleotide sequence ID" value="NZ_MWPH01000002.1"/>
</dbReference>
<name>A0A202E822_9EURY</name>
<dbReference type="AlphaFoldDB" id="A0A202E822"/>
<reference evidence="1 2" key="1">
    <citation type="submission" date="2017-02" db="EMBL/GenBank/DDBJ databases">
        <title>Natronthermophilus aegyptiacus gen. nov.,sp. nov., an aerobic, extremely halophilic alkalithermophilic archaeon isolated from the athalassohaline Wadi An Natrun, Egypt.</title>
        <authorList>
            <person name="Zhao B."/>
        </authorList>
    </citation>
    <scope>NUCLEOTIDE SEQUENCE [LARGE SCALE GENOMIC DNA]</scope>
    <source>
        <strain evidence="1 2">CGMCC 1.3597</strain>
    </source>
</reference>
<dbReference type="Proteomes" id="UP000196084">
    <property type="component" value="Unassembled WGS sequence"/>
</dbReference>
<proteinExistence type="predicted"/>